<evidence type="ECO:0000256" key="2">
    <source>
        <dbReference type="ARBA" id="ARBA00009899"/>
    </source>
</evidence>
<gene>
    <name evidence="8" type="primary">Dwil\GK15953</name>
    <name evidence="8" type="ORF">Dwil_GK15953</name>
</gene>
<dbReference type="FunCoup" id="B4MS65">
    <property type="interactions" value="426"/>
</dbReference>
<dbReference type="Gene3D" id="1.20.1050.10">
    <property type="match status" value="1"/>
</dbReference>
<dbReference type="InterPro" id="IPR010987">
    <property type="entry name" value="Glutathione-S-Trfase_C-like"/>
</dbReference>
<dbReference type="KEGG" id="dwi:6640732"/>
<dbReference type="SMR" id="B4MS65"/>
<dbReference type="SFLD" id="SFLDG00358">
    <property type="entry name" value="Main_(cytGST)"/>
    <property type="match status" value="1"/>
</dbReference>
<dbReference type="InterPro" id="IPR051369">
    <property type="entry name" value="GST_Theta"/>
</dbReference>
<protein>
    <recommendedName>
        <fullName evidence="10">Glutathione transferase</fullName>
    </recommendedName>
</protein>
<dbReference type="EMBL" id="CH963850">
    <property type="protein sequence ID" value="EDW74954.1"/>
    <property type="molecule type" value="Genomic_DNA"/>
</dbReference>
<proteinExistence type="inferred from homology"/>
<evidence type="ECO:0000313" key="9">
    <source>
        <dbReference type="Proteomes" id="UP000007798"/>
    </source>
</evidence>
<dbReference type="PhylomeDB" id="B4MS65"/>
<evidence type="ECO:0000256" key="4">
    <source>
        <dbReference type="ARBA" id="ARBA00022679"/>
    </source>
</evidence>
<dbReference type="GO" id="GO:0005737">
    <property type="term" value="C:cytoplasm"/>
    <property type="evidence" value="ECO:0007669"/>
    <property type="project" value="UniProtKB-SubCell"/>
</dbReference>
<dbReference type="STRING" id="7260.B4MS65"/>
<reference evidence="8 9" key="1">
    <citation type="journal article" date="2007" name="Nature">
        <title>Evolution of genes and genomes on the Drosophila phylogeny.</title>
        <authorList>
            <consortium name="Drosophila 12 Genomes Consortium"/>
            <person name="Clark A.G."/>
            <person name="Eisen M.B."/>
            <person name="Smith D.R."/>
            <person name="Bergman C.M."/>
            <person name="Oliver B."/>
            <person name="Markow T.A."/>
            <person name="Kaufman T.C."/>
            <person name="Kellis M."/>
            <person name="Gelbart W."/>
            <person name="Iyer V.N."/>
            <person name="Pollard D.A."/>
            <person name="Sackton T.B."/>
            <person name="Larracuente A.M."/>
            <person name="Singh N.D."/>
            <person name="Abad J.P."/>
            <person name="Abt D.N."/>
            <person name="Adryan B."/>
            <person name="Aguade M."/>
            <person name="Akashi H."/>
            <person name="Anderson W.W."/>
            <person name="Aquadro C.F."/>
            <person name="Ardell D.H."/>
            <person name="Arguello R."/>
            <person name="Artieri C.G."/>
            <person name="Barbash D.A."/>
            <person name="Barker D."/>
            <person name="Barsanti P."/>
            <person name="Batterham P."/>
            <person name="Batzoglou S."/>
            <person name="Begun D."/>
            <person name="Bhutkar A."/>
            <person name="Blanco E."/>
            <person name="Bosak S.A."/>
            <person name="Bradley R.K."/>
            <person name="Brand A.D."/>
            <person name="Brent M.R."/>
            <person name="Brooks A.N."/>
            <person name="Brown R.H."/>
            <person name="Butlin R.K."/>
            <person name="Caggese C."/>
            <person name="Calvi B.R."/>
            <person name="Bernardo de Carvalho A."/>
            <person name="Caspi A."/>
            <person name="Castrezana S."/>
            <person name="Celniker S.E."/>
            <person name="Chang J.L."/>
            <person name="Chapple C."/>
            <person name="Chatterji S."/>
            <person name="Chinwalla A."/>
            <person name="Civetta A."/>
            <person name="Clifton S.W."/>
            <person name="Comeron J.M."/>
            <person name="Costello J.C."/>
            <person name="Coyne J.A."/>
            <person name="Daub J."/>
            <person name="David R.G."/>
            <person name="Delcher A.L."/>
            <person name="Delehaunty K."/>
            <person name="Do C.B."/>
            <person name="Ebling H."/>
            <person name="Edwards K."/>
            <person name="Eickbush T."/>
            <person name="Evans J.D."/>
            <person name="Filipski A."/>
            <person name="Findeiss S."/>
            <person name="Freyhult E."/>
            <person name="Fulton L."/>
            <person name="Fulton R."/>
            <person name="Garcia A.C."/>
            <person name="Gardiner A."/>
            <person name="Garfield D.A."/>
            <person name="Garvin B.E."/>
            <person name="Gibson G."/>
            <person name="Gilbert D."/>
            <person name="Gnerre S."/>
            <person name="Godfrey J."/>
            <person name="Good R."/>
            <person name="Gotea V."/>
            <person name="Gravely B."/>
            <person name="Greenberg A.J."/>
            <person name="Griffiths-Jones S."/>
            <person name="Gross S."/>
            <person name="Guigo R."/>
            <person name="Gustafson E.A."/>
            <person name="Haerty W."/>
            <person name="Hahn M.W."/>
            <person name="Halligan D.L."/>
            <person name="Halpern A.L."/>
            <person name="Halter G.M."/>
            <person name="Han M.V."/>
            <person name="Heger A."/>
            <person name="Hillier L."/>
            <person name="Hinrichs A.S."/>
            <person name="Holmes I."/>
            <person name="Hoskins R.A."/>
            <person name="Hubisz M.J."/>
            <person name="Hultmark D."/>
            <person name="Huntley M.A."/>
            <person name="Jaffe D.B."/>
            <person name="Jagadeeshan S."/>
            <person name="Jeck W.R."/>
            <person name="Johnson J."/>
            <person name="Jones C.D."/>
            <person name="Jordan W.C."/>
            <person name="Karpen G.H."/>
            <person name="Kataoka E."/>
            <person name="Keightley P.D."/>
            <person name="Kheradpour P."/>
            <person name="Kirkness E.F."/>
            <person name="Koerich L.B."/>
            <person name="Kristiansen K."/>
            <person name="Kudrna D."/>
            <person name="Kulathinal R.J."/>
            <person name="Kumar S."/>
            <person name="Kwok R."/>
            <person name="Lander E."/>
            <person name="Langley C.H."/>
            <person name="Lapoint R."/>
            <person name="Lazzaro B.P."/>
            <person name="Lee S.J."/>
            <person name="Levesque L."/>
            <person name="Li R."/>
            <person name="Lin C.F."/>
            <person name="Lin M.F."/>
            <person name="Lindblad-Toh K."/>
            <person name="Llopart A."/>
            <person name="Long M."/>
            <person name="Low L."/>
            <person name="Lozovsky E."/>
            <person name="Lu J."/>
            <person name="Luo M."/>
            <person name="Machado C.A."/>
            <person name="Makalowski W."/>
            <person name="Marzo M."/>
            <person name="Matsuda M."/>
            <person name="Matzkin L."/>
            <person name="McAllister B."/>
            <person name="McBride C.S."/>
            <person name="McKernan B."/>
            <person name="McKernan K."/>
            <person name="Mendez-Lago M."/>
            <person name="Minx P."/>
            <person name="Mollenhauer M.U."/>
            <person name="Montooth K."/>
            <person name="Mount S.M."/>
            <person name="Mu X."/>
            <person name="Myers E."/>
            <person name="Negre B."/>
            <person name="Newfeld S."/>
            <person name="Nielsen R."/>
            <person name="Noor M.A."/>
            <person name="O'Grady P."/>
            <person name="Pachter L."/>
            <person name="Papaceit M."/>
            <person name="Parisi M.J."/>
            <person name="Parisi M."/>
            <person name="Parts L."/>
            <person name="Pedersen J.S."/>
            <person name="Pesole G."/>
            <person name="Phillippy A.M."/>
            <person name="Ponting C.P."/>
            <person name="Pop M."/>
            <person name="Porcelli D."/>
            <person name="Powell J.R."/>
            <person name="Prohaska S."/>
            <person name="Pruitt K."/>
            <person name="Puig M."/>
            <person name="Quesneville H."/>
            <person name="Ram K.R."/>
            <person name="Rand D."/>
            <person name="Rasmussen M.D."/>
            <person name="Reed L.K."/>
            <person name="Reenan R."/>
            <person name="Reily A."/>
            <person name="Remington K.A."/>
            <person name="Rieger T.T."/>
            <person name="Ritchie M.G."/>
            <person name="Robin C."/>
            <person name="Rogers Y.H."/>
            <person name="Rohde C."/>
            <person name="Rozas J."/>
            <person name="Rubenfield M.J."/>
            <person name="Ruiz A."/>
            <person name="Russo S."/>
            <person name="Salzberg S.L."/>
            <person name="Sanchez-Gracia A."/>
            <person name="Saranga D.J."/>
            <person name="Sato H."/>
            <person name="Schaeffer S.W."/>
            <person name="Schatz M.C."/>
            <person name="Schlenke T."/>
            <person name="Schwartz R."/>
            <person name="Segarra C."/>
            <person name="Singh R.S."/>
            <person name="Sirot L."/>
            <person name="Sirota M."/>
            <person name="Sisneros N.B."/>
            <person name="Smith C.D."/>
            <person name="Smith T.F."/>
            <person name="Spieth J."/>
            <person name="Stage D.E."/>
            <person name="Stark A."/>
            <person name="Stephan W."/>
            <person name="Strausberg R.L."/>
            <person name="Strempel S."/>
            <person name="Sturgill D."/>
            <person name="Sutton G."/>
            <person name="Sutton G.G."/>
            <person name="Tao W."/>
            <person name="Teichmann S."/>
            <person name="Tobari Y.N."/>
            <person name="Tomimura Y."/>
            <person name="Tsolas J.M."/>
            <person name="Valente V.L."/>
            <person name="Venter E."/>
            <person name="Venter J.C."/>
            <person name="Vicario S."/>
            <person name="Vieira F.G."/>
            <person name="Vilella A.J."/>
            <person name="Villasante A."/>
            <person name="Walenz B."/>
            <person name="Wang J."/>
            <person name="Wasserman M."/>
            <person name="Watts T."/>
            <person name="Wilson D."/>
            <person name="Wilson R.K."/>
            <person name="Wing R.A."/>
            <person name="Wolfner M.F."/>
            <person name="Wong A."/>
            <person name="Wong G.K."/>
            <person name="Wu C.I."/>
            <person name="Wu G."/>
            <person name="Yamamoto D."/>
            <person name="Yang H.P."/>
            <person name="Yang S.P."/>
            <person name="Yorke J.A."/>
            <person name="Yoshida K."/>
            <person name="Zdobnov E."/>
            <person name="Zhang P."/>
            <person name="Zhang Y."/>
            <person name="Zimin A.V."/>
            <person name="Baldwin J."/>
            <person name="Abdouelleil A."/>
            <person name="Abdulkadir J."/>
            <person name="Abebe A."/>
            <person name="Abera B."/>
            <person name="Abreu J."/>
            <person name="Acer S.C."/>
            <person name="Aftuck L."/>
            <person name="Alexander A."/>
            <person name="An P."/>
            <person name="Anderson E."/>
            <person name="Anderson S."/>
            <person name="Arachi H."/>
            <person name="Azer M."/>
            <person name="Bachantsang P."/>
            <person name="Barry A."/>
            <person name="Bayul T."/>
            <person name="Berlin A."/>
            <person name="Bessette D."/>
            <person name="Bloom T."/>
            <person name="Blye J."/>
            <person name="Boguslavskiy L."/>
            <person name="Bonnet C."/>
            <person name="Boukhgalter B."/>
            <person name="Bourzgui I."/>
            <person name="Brown A."/>
            <person name="Cahill P."/>
            <person name="Channer S."/>
            <person name="Cheshatsang Y."/>
            <person name="Chuda L."/>
            <person name="Citroen M."/>
            <person name="Collymore A."/>
            <person name="Cooke P."/>
            <person name="Costello M."/>
            <person name="D'Aco K."/>
            <person name="Daza R."/>
            <person name="De Haan G."/>
            <person name="DeGray S."/>
            <person name="DeMaso C."/>
            <person name="Dhargay N."/>
            <person name="Dooley K."/>
            <person name="Dooley E."/>
            <person name="Doricent M."/>
            <person name="Dorje P."/>
            <person name="Dorjee K."/>
            <person name="Dupes A."/>
            <person name="Elong R."/>
            <person name="Falk J."/>
            <person name="Farina A."/>
            <person name="Faro S."/>
            <person name="Ferguson D."/>
            <person name="Fisher S."/>
            <person name="Foley C.D."/>
            <person name="Franke A."/>
            <person name="Friedrich D."/>
            <person name="Gadbois L."/>
            <person name="Gearin G."/>
            <person name="Gearin C.R."/>
            <person name="Giannoukos G."/>
            <person name="Goode T."/>
            <person name="Graham J."/>
            <person name="Grandbois E."/>
            <person name="Grewal S."/>
            <person name="Gyaltsen K."/>
            <person name="Hafez N."/>
            <person name="Hagos B."/>
            <person name="Hall J."/>
            <person name="Henson C."/>
            <person name="Hollinger A."/>
            <person name="Honan T."/>
            <person name="Huard M.D."/>
            <person name="Hughes L."/>
            <person name="Hurhula B."/>
            <person name="Husby M.E."/>
            <person name="Kamat A."/>
            <person name="Kanga B."/>
            <person name="Kashin S."/>
            <person name="Khazanovich D."/>
            <person name="Kisner P."/>
            <person name="Lance K."/>
            <person name="Lara M."/>
            <person name="Lee W."/>
            <person name="Lennon N."/>
            <person name="Letendre F."/>
            <person name="LeVine R."/>
            <person name="Lipovsky A."/>
            <person name="Liu X."/>
            <person name="Liu J."/>
            <person name="Liu S."/>
            <person name="Lokyitsang T."/>
            <person name="Lokyitsang Y."/>
            <person name="Lubonja R."/>
            <person name="Lui A."/>
            <person name="MacDonald P."/>
            <person name="Magnisalis V."/>
            <person name="Maru K."/>
            <person name="Matthews C."/>
            <person name="McCusker W."/>
            <person name="McDonough S."/>
            <person name="Mehta T."/>
            <person name="Meldrim J."/>
            <person name="Meneus L."/>
            <person name="Mihai O."/>
            <person name="Mihalev A."/>
            <person name="Mihova T."/>
            <person name="Mittelman R."/>
            <person name="Mlenga V."/>
            <person name="Montmayeur A."/>
            <person name="Mulrain L."/>
            <person name="Navidi A."/>
            <person name="Naylor J."/>
            <person name="Negash T."/>
            <person name="Nguyen T."/>
            <person name="Nguyen N."/>
            <person name="Nicol R."/>
            <person name="Norbu C."/>
            <person name="Norbu N."/>
            <person name="Novod N."/>
            <person name="O'Neill B."/>
            <person name="Osman S."/>
            <person name="Markiewicz E."/>
            <person name="Oyono O.L."/>
            <person name="Patti C."/>
            <person name="Phunkhang P."/>
            <person name="Pierre F."/>
            <person name="Priest M."/>
            <person name="Raghuraman S."/>
            <person name="Rege F."/>
            <person name="Reyes R."/>
            <person name="Rise C."/>
            <person name="Rogov P."/>
            <person name="Ross K."/>
            <person name="Ryan E."/>
            <person name="Settipalli S."/>
            <person name="Shea T."/>
            <person name="Sherpa N."/>
            <person name="Shi L."/>
            <person name="Shih D."/>
            <person name="Sparrow T."/>
            <person name="Spaulding J."/>
            <person name="Stalker J."/>
            <person name="Stange-Thomann N."/>
            <person name="Stavropoulos S."/>
            <person name="Stone C."/>
            <person name="Strader C."/>
            <person name="Tesfaye S."/>
            <person name="Thomson T."/>
            <person name="Thoulutsang Y."/>
            <person name="Thoulutsang D."/>
            <person name="Topham K."/>
            <person name="Topping I."/>
            <person name="Tsamla T."/>
            <person name="Vassiliev H."/>
            <person name="Vo A."/>
            <person name="Wangchuk T."/>
            <person name="Wangdi T."/>
            <person name="Weiand M."/>
            <person name="Wilkinson J."/>
            <person name="Wilson A."/>
            <person name="Yadav S."/>
            <person name="Young G."/>
            <person name="Yu Q."/>
            <person name="Zembek L."/>
            <person name="Zhong D."/>
            <person name="Zimmer A."/>
            <person name="Zwirko Z."/>
            <person name="Jaffe D.B."/>
            <person name="Alvarez P."/>
            <person name="Brockman W."/>
            <person name="Butler J."/>
            <person name="Chin C."/>
            <person name="Gnerre S."/>
            <person name="Grabherr M."/>
            <person name="Kleber M."/>
            <person name="Mauceli E."/>
            <person name="MacCallum I."/>
        </authorList>
    </citation>
    <scope>NUCLEOTIDE SEQUENCE [LARGE SCALE GENOMIC DNA]</scope>
    <source>
        <strain evidence="9">Tucson 14030-0811.24</strain>
    </source>
</reference>
<dbReference type="InterPro" id="IPR040077">
    <property type="entry name" value="GST_C_Theta"/>
</dbReference>
<dbReference type="SUPFAM" id="SSF52833">
    <property type="entry name" value="Thioredoxin-like"/>
    <property type="match status" value="1"/>
</dbReference>
<dbReference type="GO" id="GO:0006749">
    <property type="term" value="P:glutathione metabolic process"/>
    <property type="evidence" value="ECO:0007669"/>
    <property type="project" value="TreeGrafter"/>
</dbReference>
<keyword evidence="9" id="KW-1185">Reference proteome</keyword>
<organism evidence="8 9">
    <name type="scientific">Drosophila willistoni</name>
    <name type="common">Fruit fly</name>
    <dbReference type="NCBI Taxonomy" id="7260"/>
    <lineage>
        <taxon>Eukaryota</taxon>
        <taxon>Metazoa</taxon>
        <taxon>Ecdysozoa</taxon>
        <taxon>Arthropoda</taxon>
        <taxon>Hexapoda</taxon>
        <taxon>Insecta</taxon>
        <taxon>Pterygota</taxon>
        <taxon>Neoptera</taxon>
        <taxon>Endopterygota</taxon>
        <taxon>Diptera</taxon>
        <taxon>Brachycera</taxon>
        <taxon>Muscomorpha</taxon>
        <taxon>Ephydroidea</taxon>
        <taxon>Drosophilidae</taxon>
        <taxon>Drosophila</taxon>
        <taxon>Sophophora</taxon>
    </lineage>
</organism>
<dbReference type="PANTHER" id="PTHR43917">
    <property type="match status" value="1"/>
</dbReference>
<dbReference type="HOGENOM" id="CLU_011226_2_0_1"/>
<dbReference type="InterPro" id="IPR036282">
    <property type="entry name" value="Glutathione-S-Trfase_C_sf"/>
</dbReference>
<keyword evidence="4" id="KW-0808">Transferase</keyword>
<evidence type="ECO:0008006" key="10">
    <source>
        <dbReference type="Google" id="ProtNLM"/>
    </source>
</evidence>
<evidence type="ECO:0000256" key="3">
    <source>
        <dbReference type="ARBA" id="ARBA00022490"/>
    </source>
</evidence>
<dbReference type="InterPro" id="IPR036249">
    <property type="entry name" value="Thioredoxin-like_sf"/>
</dbReference>
<dbReference type="SUPFAM" id="SSF47616">
    <property type="entry name" value="GST C-terminal domain-like"/>
    <property type="match status" value="1"/>
</dbReference>
<dbReference type="CDD" id="cd03183">
    <property type="entry name" value="GST_C_Theta"/>
    <property type="match status" value="1"/>
</dbReference>
<evidence type="ECO:0000259" key="6">
    <source>
        <dbReference type="PROSITE" id="PS50404"/>
    </source>
</evidence>
<keyword evidence="3" id="KW-0963">Cytoplasm</keyword>
<dbReference type="Pfam" id="PF00043">
    <property type="entry name" value="GST_C"/>
    <property type="match status" value="1"/>
</dbReference>
<dbReference type="InterPro" id="IPR040075">
    <property type="entry name" value="GST_N_Theta"/>
</dbReference>
<dbReference type="Proteomes" id="UP000007798">
    <property type="component" value="Unassembled WGS sequence"/>
</dbReference>
<dbReference type="InterPro" id="IPR004045">
    <property type="entry name" value="Glutathione_S-Trfase_N"/>
</dbReference>
<dbReference type="SFLD" id="SFLDS00019">
    <property type="entry name" value="Glutathione_Transferase_(cytos"/>
    <property type="match status" value="1"/>
</dbReference>
<dbReference type="InterPro" id="IPR004046">
    <property type="entry name" value="GST_C"/>
</dbReference>
<dbReference type="PROSITE" id="PS50404">
    <property type="entry name" value="GST_NTER"/>
    <property type="match status" value="1"/>
</dbReference>
<dbReference type="InterPro" id="IPR040079">
    <property type="entry name" value="Glutathione_S-Trfase"/>
</dbReference>
<dbReference type="eggNOG" id="KOG0867">
    <property type="taxonomic scope" value="Eukaryota"/>
</dbReference>
<dbReference type="SFLD" id="SFLDG01153">
    <property type="entry name" value="Main.4:_Theta-like"/>
    <property type="match status" value="1"/>
</dbReference>
<evidence type="ECO:0000259" key="7">
    <source>
        <dbReference type="PROSITE" id="PS50405"/>
    </source>
</evidence>
<feature type="domain" description="GST C-terminal" evidence="7">
    <location>
        <begin position="90"/>
        <end position="220"/>
    </location>
</feature>
<comment type="catalytic activity">
    <reaction evidence="5">
        <text>RX + glutathione = an S-substituted glutathione + a halide anion + H(+)</text>
        <dbReference type="Rhea" id="RHEA:16437"/>
        <dbReference type="ChEBI" id="CHEBI:15378"/>
        <dbReference type="ChEBI" id="CHEBI:16042"/>
        <dbReference type="ChEBI" id="CHEBI:17792"/>
        <dbReference type="ChEBI" id="CHEBI:57925"/>
        <dbReference type="ChEBI" id="CHEBI:90779"/>
        <dbReference type="EC" id="2.5.1.18"/>
    </reaction>
</comment>
<feature type="domain" description="GST N-terminal" evidence="6">
    <location>
        <begin position="3"/>
        <end position="84"/>
    </location>
</feature>
<name>B4MS65_DROWI</name>
<dbReference type="OrthoDB" id="422574at2759"/>
<dbReference type="AlphaFoldDB" id="B4MS65"/>
<evidence type="ECO:0000256" key="5">
    <source>
        <dbReference type="ARBA" id="ARBA00047960"/>
    </source>
</evidence>
<dbReference type="FunFam" id="1.20.1050.10:FF:000039">
    <property type="entry name" value="Glutathione S-transferase theta-1"/>
    <property type="match status" value="1"/>
</dbReference>
<dbReference type="Pfam" id="PF13409">
    <property type="entry name" value="GST_N_2"/>
    <property type="match status" value="1"/>
</dbReference>
<evidence type="ECO:0000313" key="8">
    <source>
        <dbReference type="EMBL" id="EDW74954.1"/>
    </source>
</evidence>
<comment type="subcellular location">
    <subcellularLocation>
        <location evidence="1">Cytoplasm</location>
    </subcellularLocation>
</comment>
<dbReference type="InParanoid" id="B4MS65"/>
<accession>B4MS65</accession>
<evidence type="ECO:0000256" key="1">
    <source>
        <dbReference type="ARBA" id="ARBA00004496"/>
    </source>
</evidence>
<comment type="similarity">
    <text evidence="2">Belongs to the GST superfamily. Theta family.</text>
</comment>
<dbReference type="OMA" id="IQQPMSK"/>
<sequence length="228" mass="26732">MAGLLKLYYDFLSPPSRVLWLSLKLSKTPFEACPVALRKFEQLTDEYKKINRFQKVPCLVYDGFHLSESIAMVRYLGDKGQLSEKLYPKVLKDRARIDEYLEWQQFNVRMPCGLYFIHGWLYPINGIADKPKPEEVEKFIKDVNVCLESLERFWLDNDFLIGSHLSVADLFTASDISQIKLCQYNVNEQQFPKVAKWLERVREASNPYFDEAHEFVYKKSLQAAKAKL</sequence>
<dbReference type="CDD" id="cd03050">
    <property type="entry name" value="GST_N_Theta"/>
    <property type="match status" value="1"/>
</dbReference>
<dbReference type="Gene3D" id="3.40.30.10">
    <property type="entry name" value="Glutaredoxin"/>
    <property type="match status" value="1"/>
</dbReference>
<dbReference type="PROSITE" id="PS50405">
    <property type="entry name" value="GST_CTER"/>
    <property type="match status" value="1"/>
</dbReference>
<dbReference type="PANTHER" id="PTHR43917:SF8">
    <property type="entry name" value="GH16740P-RELATED"/>
    <property type="match status" value="1"/>
</dbReference>
<dbReference type="GO" id="GO:0004364">
    <property type="term" value="F:glutathione transferase activity"/>
    <property type="evidence" value="ECO:0007669"/>
    <property type="project" value="UniProtKB-EC"/>
</dbReference>